<reference evidence="2 3" key="1">
    <citation type="submission" date="2016-10" db="EMBL/GenBank/DDBJ databases">
        <authorList>
            <person name="de Groot N.N."/>
        </authorList>
    </citation>
    <scope>NUCLEOTIDE SEQUENCE [LARGE SCALE GENOMIC DNA]</scope>
    <source>
        <strain evidence="2 3">Nl7</strain>
    </source>
</reference>
<protein>
    <recommendedName>
        <fullName evidence="1">Transcriptional regulator-like domain-containing protein</fullName>
    </recommendedName>
</protein>
<evidence type="ECO:0000313" key="3">
    <source>
        <dbReference type="Proteomes" id="UP000183339"/>
    </source>
</evidence>
<accession>A0A1I0GBM5</accession>
<proteinExistence type="predicted"/>
<dbReference type="AlphaFoldDB" id="A0A1I0GBM5"/>
<organism evidence="2 3">
    <name type="scientific">Nitrosospira multiformis</name>
    <dbReference type="NCBI Taxonomy" id="1231"/>
    <lineage>
        <taxon>Bacteria</taxon>
        <taxon>Pseudomonadati</taxon>
        <taxon>Pseudomonadota</taxon>
        <taxon>Betaproteobacteria</taxon>
        <taxon>Nitrosomonadales</taxon>
        <taxon>Nitrosomonadaceae</taxon>
        <taxon>Nitrosospira</taxon>
    </lineage>
</organism>
<name>A0A1I0GBM5_9PROT</name>
<dbReference type="Proteomes" id="UP000183339">
    <property type="component" value="Unassembled WGS sequence"/>
</dbReference>
<evidence type="ECO:0000259" key="1">
    <source>
        <dbReference type="Pfam" id="PF20109"/>
    </source>
</evidence>
<dbReference type="EMBL" id="FOHI01000012">
    <property type="protein sequence ID" value="SET68121.1"/>
    <property type="molecule type" value="Genomic_DNA"/>
</dbReference>
<sequence>MTQDMETSSREILTEALSRRDWRNGKRYEFKKETSYDRWAWEFLSRNKVFIAEWTPDININFVRGLADKAGMELDAQVKLLKLGVFNRDLAVNSINTVQYLMSLDIRDSLKIFLADHLSSVHEKWGIEYFHSIEYVETHKEIDSPCVFKRNDPHLAKKTYYFINDSDKTEYYIEPVREHEFIYRINTNWPIESQVNAIKRHAMSEQNLRKEKEGAKPVTQVRLHIKKFPLYLRVFDGFESGASAREIADTISNGIDEKGVYNADRAARRLIDGDYRFIVQSAPHFQK</sequence>
<evidence type="ECO:0000313" key="2">
    <source>
        <dbReference type="EMBL" id="SET68121.1"/>
    </source>
</evidence>
<dbReference type="Pfam" id="PF20109">
    <property type="entry name" value="Trans_reg_dom"/>
    <property type="match status" value="1"/>
</dbReference>
<feature type="domain" description="Transcriptional regulator-like" evidence="1">
    <location>
        <begin position="21"/>
        <end position="54"/>
    </location>
</feature>
<dbReference type="InterPro" id="IPR045465">
    <property type="entry name" value="Trans_reg_dom"/>
</dbReference>
<gene>
    <name evidence="2" type="ORF">SAMN05216412_11268</name>
</gene>